<proteinExistence type="predicted"/>
<dbReference type="InterPro" id="IPR029149">
    <property type="entry name" value="Creatin/AminoP/Spt16_N"/>
</dbReference>
<dbReference type="RefSeq" id="WP_183984183.1">
    <property type="nucleotide sequence ID" value="NZ_JACHHG010000002.1"/>
</dbReference>
<protein>
    <submittedName>
        <fullName evidence="3">Xaa-Pro aminopeptidase/Xaa-Pro dipeptidase</fullName>
        <ecNumber evidence="3">3.4.11.9</ecNumber>
        <ecNumber evidence="3">3.4.13.9</ecNumber>
    </submittedName>
</protein>
<feature type="domain" description="Peptidase M24" evidence="1">
    <location>
        <begin position="133"/>
        <end position="332"/>
    </location>
</feature>
<name>A0A841HUF6_9DEIO</name>
<reference evidence="3 4" key="1">
    <citation type="submission" date="2020-08" db="EMBL/GenBank/DDBJ databases">
        <title>Genomic Encyclopedia of Type Strains, Phase IV (KMG-IV): sequencing the most valuable type-strain genomes for metagenomic binning, comparative biology and taxonomic classification.</title>
        <authorList>
            <person name="Goeker M."/>
        </authorList>
    </citation>
    <scope>NUCLEOTIDE SEQUENCE [LARGE SCALE GENOMIC DNA]</scope>
    <source>
        <strain evidence="3 4">DSM 21458</strain>
    </source>
</reference>
<dbReference type="AlphaFoldDB" id="A0A841HUF6"/>
<dbReference type="PANTHER" id="PTHR46112:SF8">
    <property type="entry name" value="CYTOPLASMIC PEPTIDASE PEPQ-RELATED"/>
    <property type="match status" value="1"/>
</dbReference>
<evidence type="ECO:0000313" key="4">
    <source>
        <dbReference type="Proteomes" id="UP000569951"/>
    </source>
</evidence>
<dbReference type="InterPro" id="IPR036005">
    <property type="entry name" value="Creatinase/aminopeptidase-like"/>
</dbReference>
<keyword evidence="3" id="KW-0378">Hydrolase</keyword>
<dbReference type="Pfam" id="PF01321">
    <property type="entry name" value="Creatinase_N"/>
    <property type="match status" value="1"/>
</dbReference>
<gene>
    <name evidence="3" type="ORF">HNR42_000495</name>
</gene>
<dbReference type="InterPro" id="IPR000587">
    <property type="entry name" value="Creatinase_N"/>
</dbReference>
<organism evidence="3 4">
    <name type="scientific">Deinobacterium chartae</name>
    <dbReference type="NCBI Taxonomy" id="521158"/>
    <lineage>
        <taxon>Bacteria</taxon>
        <taxon>Thermotogati</taxon>
        <taxon>Deinococcota</taxon>
        <taxon>Deinococci</taxon>
        <taxon>Deinococcales</taxon>
        <taxon>Deinococcaceae</taxon>
        <taxon>Deinobacterium</taxon>
    </lineage>
</organism>
<keyword evidence="3" id="KW-0031">Aminopeptidase</keyword>
<feature type="domain" description="Creatinase N-terminal" evidence="2">
    <location>
        <begin position="3"/>
        <end position="120"/>
    </location>
</feature>
<dbReference type="Gene3D" id="3.40.350.10">
    <property type="entry name" value="Creatinase/prolidase N-terminal domain"/>
    <property type="match status" value="1"/>
</dbReference>
<evidence type="ECO:0000313" key="3">
    <source>
        <dbReference type="EMBL" id="MBB6097081.1"/>
    </source>
</evidence>
<accession>A0A841HUF6</accession>
<dbReference type="GO" id="GO:0102009">
    <property type="term" value="F:proline dipeptidase activity"/>
    <property type="evidence" value="ECO:0007669"/>
    <property type="project" value="UniProtKB-EC"/>
</dbReference>
<comment type="caution">
    <text evidence="3">The sequence shown here is derived from an EMBL/GenBank/DDBJ whole genome shotgun (WGS) entry which is preliminary data.</text>
</comment>
<dbReference type="PANTHER" id="PTHR46112">
    <property type="entry name" value="AMINOPEPTIDASE"/>
    <property type="match status" value="1"/>
</dbReference>
<dbReference type="Pfam" id="PF00557">
    <property type="entry name" value="Peptidase_M24"/>
    <property type="match status" value="1"/>
</dbReference>
<dbReference type="Gene3D" id="3.90.230.10">
    <property type="entry name" value="Creatinase/methionine aminopeptidase superfamily"/>
    <property type="match status" value="1"/>
</dbReference>
<dbReference type="Proteomes" id="UP000569951">
    <property type="component" value="Unassembled WGS sequence"/>
</dbReference>
<evidence type="ECO:0000259" key="1">
    <source>
        <dbReference type="Pfam" id="PF00557"/>
    </source>
</evidence>
<dbReference type="SUPFAM" id="SSF53092">
    <property type="entry name" value="Creatinase/prolidase N-terminal domain"/>
    <property type="match status" value="1"/>
</dbReference>
<dbReference type="EMBL" id="JACHHG010000002">
    <property type="protein sequence ID" value="MBB6097081.1"/>
    <property type="molecule type" value="Genomic_DNA"/>
</dbReference>
<dbReference type="EC" id="3.4.13.9" evidence="3"/>
<keyword evidence="4" id="KW-1185">Reference proteome</keyword>
<evidence type="ECO:0000259" key="2">
    <source>
        <dbReference type="Pfam" id="PF01321"/>
    </source>
</evidence>
<dbReference type="GO" id="GO:0004177">
    <property type="term" value="F:aminopeptidase activity"/>
    <property type="evidence" value="ECO:0007669"/>
    <property type="project" value="UniProtKB-KW"/>
</dbReference>
<dbReference type="EC" id="3.4.11.9" evidence="3"/>
<keyword evidence="3" id="KW-0224">Dipeptidase</keyword>
<keyword evidence="3" id="KW-0645">Protease</keyword>
<sequence>MDRLGHLRAALAAQGLGGALLTLPAHLQAYAAARVSAGALYVAPVGATLLLDPRYASAWTPRPDTALRPYAHADDFLRALLEVIPGGSRVAVHADTLNYALGKRLEAVGLELVPADTLISGAAAAKTEDEIATLREAARITDRILQDVLSDLRPGVSERTLRAEIDRRLTAEADGPAFGTIVAFGERTALPHAQPGERTLRRGDLVTVDAGATLGGLHADLTYTVAFGPHPVAREWLALTAEALRAAEKVLRAGVSAAELDEAARAPYRAAGLDAFTLRGIGHAVGYELHEAPILREGSAVTVPADTVVTLEPGVYVPGTGGVRLERMLRVTPQGSELLGGPRLEEALA</sequence>
<dbReference type="InterPro" id="IPR050659">
    <property type="entry name" value="Peptidase_M24B"/>
</dbReference>
<dbReference type="SUPFAM" id="SSF55920">
    <property type="entry name" value="Creatinase/aminopeptidase"/>
    <property type="match status" value="1"/>
</dbReference>
<dbReference type="InterPro" id="IPR000994">
    <property type="entry name" value="Pept_M24"/>
</dbReference>